<evidence type="ECO:0000259" key="1">
    <source>
        <dbReference type="Pfam" id="PF04230"/>
    </source>
</evidence>
<reference evidence="2 3" key="1">
    <citation type="submission" date="2024-01" db="EMBL/GenBank/DDBJ databases">
        <title>Complete Genome Sequence of Alkalicoccus halolimnae BZ-SZ-XJ29T, a Moderately Halophilic Bacterium Isolated from a Salt Lake.</title>
        <authorList>
            <person name="Zhao B."/>
        </authorList>
    </citation>
    <scope>NUCLEOTIDE SEQUENCE [LARGE SCALE GENOMIC DNA]</scope>
    <source>
        <strain evidence="2 3">BZ-SZ-XJ29</strain>
    </source>
</reference>
<dbReference type="OrthoDB" id="3199616at2"/>
<evidence type="ECO:0000313" key="2">
    <source>
        <dbReference type="EMBL" id="WWD79729.1"/>
    </source>
</evidence>
<proteinExistence type="predicted"/>
<dbReference type="RefSeq" id="WP_147802802.1">
    <property type="nucleotide sequence ID" value="NZ_CP144914.1"/>
</dbReference>
<gene>
    <name evidence="2" type="ORF">FTX54_015235</name>
</gene>
<dbReference type="AlphaFoldDB" id="A0A5C7FLP9"/>
<protein>
    <submittedName>
        <fullName evidence="2">Polysaccharide pyruvyl transferase family protein</fullName>
    </submittedName>
</protein>
<dbReference type="EMBL" id="CP144914">
    <property type="protein sequence ID" value="WWD79729.1"/>
    <property type="molecule type" value="Genomic_DNA"/>
</dbReference>
<sequence length="416" mass="48339">MKTVSLIYTYGLKNSGDMAINLGAFDLLLDLGVRIKAFSKSDETDIEYQKSKHYINEYYPTVQLFGGPFKYNRDEGKLKSISNHFNGYIKTVGLNEDQKFIQLLTSSDFIIFNGGNLLRSESLIDYARLRALMYPLKKAYEKKVPYIMLPHSASVINKRGKKLLSSNLNEAKQIFTREDKSYQYLSEMFPESKIEESIDLAFFIKDNDKAKQEFQKKYNDTFNKTSSKIAFTLRTQVVGDLGELSTSKKNEILDVIRKTLEHYISKSNYEVILIVQTRKDINVTQQIYNEYKSTGRITFIEEYDTLVLREIYRNCNLLIGMRLHSIILALSTNTPSIGYFEKQWGFKNPGLMEKFELPYKLVEDKATDLIEESSEVLDNISTHKIKIMDTIEKEEVKIKTRLKSLFIEKSEIMKNY</sequence>
<keyword evidence="2" id="KW-0808">Transferase</keyword>
<dbReference type="PANTHER" id="PTHR36836">
    <property type="entry name" value="COLANIC ACID BIOSYNTHESIS PROTEIN WCAK"/>
    <property type="match status" value="1"/>
</dbReference>
<accession>A0A5C7FLP9</accession>
<dbReference type="PANTHER" id="PTHR36836:SF1">
    <property type="entry name" value="COLANIC ACID BIOSYNTHESIS PROTEIN WCAK"/>
    <property type="match status" value="1"/>
</dbReference>
<name>A0A5C7FLP9_9BACI</name>
<evidence type="ECO:0000313" key="3">
    <source>
        <dbReference type="Proteomes" id="UP000321816"/>
    </source>
</evidence>
<dbReference type="GO" id="GO:0016740">
    <property type="term" value="F:transferase activity"/>
    <property type="evidence" value="ECO:0007669"/>
    <property type="project" value="UniProtKB-KW"/>
</dbReference>
<dbReference type="Pfam" id="PF04230">
    <property type="entry name" value="PS_pyruv_trans"/>
    <property type="match status" value="1"/>
</dbReference>
<feature type="domain" description="Polysaccharide pyruvyl transferase" evidence="1">
    <location>
        <begin position="14"/>
        <end position="338"/>
    </location>
</feature>
<dbReference type="InterPro" id="IPR007345">
    <property type="entry name" value="Polysacch_pyruvyl_Trfase"/>
</dbReference>
<dbReference type="Proteomes" id="UP000321816">
    <property type="component" value="Chromosome"/>
</dbReference>
<organism evidence="2 3">
    <name type="scientific">Alkalicoccus halolimnae</name>
    <dbReference type="NCBI Taxonomy" id="1667239"/>
    <lineage>
        <taxon>Bacteria</taxon>
        <taxon>Bacillati</taxon>
        <taxon>Bacillota</taxon>
        <taxon>Bacilli</taxon>
        <taxon>Bacillales</taxon>
        <taxon>Bacillaceae</taxon>
        <taxon>Alkalicoccus</taxon>
    </lineage>
</organism>
<keyword evidence="3" id="KW-1185">Reference proteome</keyword>
<dbReference type="KEGG" id="ahal:FTX54_015235"/>